<dbReference type="SMART" id="SM00823">
    <property type="entry name" value="PKS_PP"/>
    <property type="match status" value="1"/>
</dbReference>
<protein>
    <submittedName>
        <fullName evidence="10">Aspartate racemase</fullName>
        <ecNumber evidence="10">5.1.1.13</ecNumber>
    </submittedName>
</protein>
<dbReference type="Pfam" id="PF00501">
    <property type="entry name" value="AMP-binding"/>
    <property type="match status" value="2"/>
</dbReference>
<accession>Q2RPP1</accession>
<dbReference type="GO" id="GO:0005737">
    <property type="term" value="C:cytoplasm"/>
    <property type="evidence" value="ECO:0007669"/>
    <property type="project" value="TreeGrafter"/>
</dbReference>
<dbReference type="InterPro" id="IPR020806">
    <property type="entry name" value="PKS_PP-bd"/>
</dbReference>
<dbReference type="InterPro" id="IPR000873">
    <property type="entry name" value="AMP-dep_synth/lig_dom"/>
</dbReference>
<dbReference type="Pfam" id="PF00975">
    <property type="entry name" value="Thioesterase"/>
    <property type="match status" value="1"/>
</dbReference>
<dbReference type="InterPro" id="IPR006162">
    <property type="entry name" value="Ppantetheine_attach_site"/>
</dbReference>
<dbReference type="InterPro" id="IPR045851">
    <property type="entry name" value="AMP-bd_C_sf"/>
</dbReference>
<dbReference type="PATRIC" id="fig|269796.9.peg.3222"/>
<dbReference type="ESTHER" id="rhort-q2rpp1">
    <property type="family name" value="Thioesterase"/>
</dbReference>
<dbReference type="EnsemblBacteria" id="ABC23904">
    <property type="protein sequence ID" value="ABC23904"/>
    <property type="gene ID" value="Rru_A3109"/>
</dbReference>
<dbReference type="GO" id="GO:0047689">
    <property type="term" value="F:aspartate racemase activity"/>
    <property type="evidence" value="ECO:0007669"/>
    <property type="project" value="UniProtKB-EC"/>
</dbReference>
<keyword evidence="3" id="KW-0596">Phosphopantetheine</keyword>
<dbReference type="CDD" id="cd05931">
    <property type="entry name" value="FAAL"/>
    <property type="match status" value="1"/>
</dbReference>
<dbReference type="InterPro" id="IPR009081">
    <property type="entry name" value="PP-bd_ACP"/>
</dbReference>
<evidence type="ECO:0000313" key="11">
    <source>
        <dbReference type="Proteomes" id="UP000001929"/>
    </source>
</evidence>
<dbReference type="GO" id="GO:0008610">
    <property type="term" value="P:lipid biosynthetic process"/>
    <property type="evidence" value="ECO:0007669"/>
    <property type="project" value="InterPro"/>
</dbReference>
<feature type="region of interest" description="Disordered" evidence="7">
    <location>
        <begin position="562"/>
        <end position="588"/>
    </location>
</feature>
<dbReference type="PROSITE" id="PS50075">
    <property type="entry name" value="CARRIER"/>
    <property type="match status" value="2"/>
</dbReference>
<sequence>MPAPRWATMGAMLLDRAASLEESCAYRFLHDGGGGPEVRSYRALTSRALDIATFLLAKGCAKRPVLILLPTGMAFVEALFGCFLAGAIAVPAPPPTGTRGLPRIRGILADCAPPLALVVEPPQIDRLGGGDDAPLARTEWVRVADIPACATPDPSMVEAVAPGDIAVLQYTSGSTGTPKGVVISHRNALINLAQQKSGMRAPDGARLVSWLPVHHDMGLFGNILITVAVGGELSFMAPSSFLQKPIRWVQAISDYRGQASGGPDFGFDLCARRAQPADLAALDLSSWTTAYSGAEPVRAATLERFARVFAASGFRCEALRPCYGLAEATLIVSVQAVTQSLDVRRYDRQSLFAGIARQSDDGEALTSCGPAVEGMEIAIVDAATSQPLPDNRVGEIWLSGPNLAEGYWNQPQMTAKRFGARLAGRGDRWLRSGDVGFLDRGQLFVVGRADDMIILRGRNIPPDDIENAALVSPIQVAGSAVALAAPDEGGVILVQEVARGQGARDFPLLGAQMRAAVADATETALSRIAFVRFGSIPRTTSGKIRRRETGLLLARDALPIVHDDRGGRPAEGEEAGPAPASADPQTPPLERLRLEAARLLGLEKPPMADTPLVALGIDSLRAAELADWVAETFGTSLPLSTFFTETATLAEIARAIGSSPQSGGLALFPPPAAVARDVVPLTRGQQTLWVAARRAPESVGNTLSLGVVVGETPPQTLQSALDRLSLAHPLLRSVFRLRENDPVRVVHAQPEVTIAPIVWHGEDEGREEALDAFLRQPLVLEDGPPWRAGLLRNGRSTLLVLALHHILADGRALVLLGKALAAEIDAGTTAAPDDAPAADRFAEAVGEEEAYLCRPEAWRALTFFRQSLADLPDPLPLAPAGWDGRPAPRPRIVSLPISPSRLAGLKRSAAVLGSPPARLMFGLFVLALARLTSRDDLVVSVVSTNRPAGQAMTIGYFANPLPVRLHLGLEATAPLDRVLIQAMAALSTTLDHRLLPFSEIVRAAVRPGEAQRLLQCVFTHVGVDEGFQGDLASALAVAQDRPVPFLLRPQEGEAALALTFVEGGGGARLDLAIDDGAVAAAIGQALPTMIGNLATALAEAPHLPLSGVPAMAASVLERMGQWESGPRAALALREEGWSLGALFVRAVRDHAARVALEAGRTRWTYDVLGGQVAAIASQLQDLDLRPGDVVALHMAAGPLWVACLLATLVRGLSFLTLDPSHPAERNHALLEGARAKVVMAAPGLPPLAELPTLVPADPDARTPALSTLLVALSEVDATPAYVIFTSGSTGKPKGVVVAQGGLRDRLLWKIEALDLGPGERVLQSMQTIFDPALWETLAPLLAGSTLVIADPEVRSSPRRLAETLLSAKITVATCISGMVGPLGQALAGLGGKGDDLALRRIVAGGEALPNAVARAFVEQTGARIEHFYGPTEATIFCTHQGVGPADTLPEDGILPIGRPVAGARVAIVDLTGAPCPPGVIGMVDLSGIGLALGYLGADGAVIGTGGGFRQHGESRVYASGDLGRWRSDGRIEVLGRQDTQVKIRGVRIDLAEVEAVLLAHSLVGEAAVIAAKRAGVSTLHAFVTGDQDIDSEALRKDLAGRLPPAMRPTTLRAVSGLPRLANGKIDRAALDRQIPEATGPALPAATAPLGPQEPLEATLLRCWQQVLAQPDLGVTDDLFERGGHSLLALRVCAMVEDISARVIALDPLLRNVSVREQARAILAGNSGRDDKAPTLTRLSTTASGPDFVCIAAGFGDLRRLKALADALGPRANVWGLFPPALLSAGPAGLAELIAAYRQILLQRFGARPFALAGFSVGGVIGLELAATLRAEGLAIDHLVLLDSVFPFLMKLNLRLHDLLRAMVTFRWTNRLMRFAFGRRLRRFFMDEGLSAHLKAAAYCRQKFGGTVTVVRSRAARPFSAVLFWPWRLRAKRLAWEDASGFHGSMFSADHVGSLAEAVARLNAATSLPPPPPPLPPRALPV</sequence>
<dbReference type="GO" id="GO:0044550">
    <property type="term" value="P:secondary metabolite biosynthetic process"/>
    <property type="evidence" value="ECO:0007669"/>
    <property type="project" value="TreeGrafter"/>
</dbReference>
<gene>
    <name evidence="10" type="ordered locus">Rru_A3109</name>
</gene>
<dbReference type="Proteomes" id="UP000001929">
    <property type="component" value="Chromosome"/>
</dbReference>
<dbReference type="Pfam" id="PF13193">
    <property type="entry name" value="AMP-binding_C"/>
    <property type="match status" value="1"/>
</dbReference>
<dbReference type="InterPro" id="IPR023213">
    <property type="entry name" value="CAT-like_dom_sf"/>
</dbReference>
<dbReference type="InterPro" id="IPR042099">
    <property type="entry name" value="ANL_N_sf"/>
</dbReference>
<dbReference type="SMART" id="SM00824">
    <property type="entry name" value="PKS_TE"/>
    <property type="match status" value="1"/>
</dbReference>
<dbReference type="Gene3D" id="3.40.50.12780">
    <property type="entry name" value="N-terminal domain of ligase-like"/>
    <property type="match status" value="2"/>
</dbReference>
<dbReference type="InterPro" id="IPR025110">
    <property type="entry name" value="AMP-bd_C"/>
</dbReference>
<dbReference type="FunFam" id="3.40.50.12780:FF:000013">
    <property type="entry name" value="Long-chain-fatty-acid--AMP ligase FadD32"/>
    <property type="match status" value="1"/>
</dbReference>
<dbReference type="Pfam" id="PF00550">
    <property type="entry name" value="PP-binding"/>
    <property type="match status" value="2"/>
</dbReference>
<evidence type="ECO:0000256" key="4">
    <source>
        <dbReference type="ARBA" id="ARBA00022553"/>
    </source>
</evidence>
<feature type="compositionally biased region" description="Basic and acidic residues" evidence="7">
    <location>
        <begin position="562"/>
        <end position="571"/>
    </location>
</feature>
<dbReference type="PANTHER" id="PTHR45527">
    <property type="entry name" value="NONRIBOSOMAL PEPTIDE SYNTHETASE"/>
    <property type="match status" value="1"/>
</dbReference>
<keyword evidence="11" id="KW-1185">Reference proteome</keyword>
<dbReference type="eggNOG" id="COG1020">
    <property type="taxonomic scope" value="Bacteria"/>
</dbReference>
<dbReference type="Gene3D" id="1.10.1200.10">
    <property type="entry name" value="ACP-like"/>
    <property type="match status" value="2"/>
</dbReference>
<feature type="domain" description="Carrier" evidence="9">
    <location>
        <begin position="1650"/>
        <end position="1725"/>
    </location>
</feature>
<comment type="similarity">
    <text evidence="2">Belongs to the ATP-dependent AMP-binding enzyme family.</text>
</comment>
<feature type="domain" description="Carrier" evidence="9">
    <location>
        <begin position="583"/>
        <end position="660"/>
    </location>
</feature>
<dbReference type="PANTHER" id="PTHR45527:SF1">
    <property type="entry name" value="FATTY ACID SYNTHASE"/>
    <property type="match status" value="1"/>
</dbReference>
<dbReference type="EC" id="5.1.1.13" evidence="10"/>
<dbReference type="GO" id="GO:0043041">
    <property type="term" value="P:amino acid activation for nonribosomal peptide biosynthetic process"/>
    <property type="evidence" value="ECO:0007669"/>
    <property type="project" value="TreeGrafter"/>
</dbReference>
<dbReference type="EMBL" id="CP000230">
    <property type="protein sequence ID" value="ABC23904.1"/>
    <property type="molecule type" value="Genomic_DNA"/>
</dbReference>
<dbReference type="InterPro" id="IPR029058">
    <property type="entry name" value="AB_hydrolase_fold"/>
</dbReference>
<organism evidence="10 11">
    <name type="scientific">Rhodospirillum rubrum (strain ATCC 11170 / ATH 1.1.1 / DSM 467 / LMG 4362 / NCIMB 8255 / S1)</name>
    <dbReference type="NCBI Taxonomy" id="269796"/>
    <lineage>
        <taxon>Bacteria</taxon>
        <taxon>Pseudomonadati</taxon>
        <taxon>Pseudomonadota</taxon>
        <taxon>Alphaproteobacteria</taxon>
        <taxon>Rhodospirillales</taxon>
        <taxon>Rhodospirillaceae</taxon>
        <taxon>Rhodospirillum</taxon>
    </lineage>
</organism>
<dbReference type="InterPro" id="IPR001242">
    <property type="entry name" value="Condensation_dom"/>
</dbReference>
<dbReference type="PROSITE" id="PS00455">
    <property type="entry name" value="AMP_BINDING"/>
    <property type="match status" value="2"/>
</dbReference>
<dbReference type="CDD" id="cd05930">
    <property type="entry name" value="A_NRPS"/>
    <property type="match status" value="1"/>
</dbReference>
<dbReference type="SUPFAM" id="SSF56801">
    <property type="entry name" value="Acetyl-CoA synthetase-like"/>
    <property type="match status" value="2"/>
</dbReference>
<dbReference type="InterPro" id="IPR036736">
    <property type="entry name" value="ACP-like_sf"/>
</dbReference>
<dbReference type="PhylomeDB" id="Q2RPP1"/>
<evidence type="ECO:0000256" key="8">
    <source>
        <dbReference type="SAM" id="Phobius"/>
    </source>
</evidence>
<keyword evidence="6" id="KW-0443">Lipid metabolism</keyword>
<dbReference type="InterPro" id="IPR020845">
    <property type="entry name" value="AMP-binding_CS"/>
</dbReference>
<evidence type="ECO:0000259" key="9">
    <source>
        <dbReference type="PROSITE" id="PS50075"/>
    </source>
</evidence>
<dbReference type="GO" id="GO:0006631">
    <property type="term" value="P:fatty acid metabolic process"/>
    <property type="evidence" value="ECO:0007669"/>
    <property type="project" value="UniProtKB-KW"/>
</dbReference>
<evidence type="ECO:0000256" key="2">
    <source>
        <dbReference type="ARBA" id="ARBA00006432"/>
    </source>
</evidence>
<keyword evidence="5" id="KW-0276">Fatty acid metabolism</keyword>
<keyword evidence="8" id="KW-0472">Membrane</keyword>
<dbReference type="SUPFAM" id="SSF52777">
    <property type="entry name" value="CoA-dependent acyltransferases"/>
    <property type="match status" value="2"/>
</dbReference>
<dbReference type="KEGG" id="rru:Rru_A3109"/>
<dbReference type="GO" id="GO:0031177">
    <property type="term" value="F:phosphopantetheine binding"/>
    <property type="evidence" value="ECO:0007669"/>
    <property type="project" value="InterPro"/>
</dbReference>
<dbReference type="InterPro" id="IPR040097">
    <property type="entry name" value="FAAL/FAAC"/>
</dbReference>
<dbReference type="Gene3D" id="3.40.50.1820">
    <property type="entry name" value="alpha/beta hydrolase"/>
    <property type="match status" value="1"/>
</dbReference>
<dbReference type="Pfam" id="PF00668">
    <property type="entry name" value="Condensation"/>
    <property type="match status" value="1"/>
</dbReference>
<dbReference type="SUPFAM" id="SSF47336">
    <property type="entry name" value="ACP-like"/>
    <property type="match status" value="2"/>
</dbReference>
<dbReference type="STRING" id="269796.Rru_A3109"/>
<feature type="transmembrane region" description="Helical" evidence="8">
    <location>
        <begin position="65"/>
        <end position="90"/>
    </location>
</feature>
<evidence type="ECO:0000256" key="5">
    <source>
        <dbReference type="ARBA" id="ARBA00022832"/>
    </source>
</evidence>
<reference evidence="10 11" key="1">
    <citation type="journal article" date="2011" name="Stand. Genomic Sci.">
        <title>Complete genome sequence of Rhodospirillum rubrum type strain (S1).</title>
        <authorList>
            <person name="Munk A.C."/>
            <person name="Copeland A."/>
            <person name="Lucas S."/>
            <person name="Lapidus A."/>
            <person name="Del Rio T.G."/>
            <person name="Barry K."/>
            <person name="Detter J.C."/>
            <person name="Hammon N."/>
            <person name="Israni S."/>
            <person name="Pitluck S."/>
            <person name="Brettin T."/>
            <person name="Bruce D."/>
            <person name="Han C."/>
            <person name="Tapia R."/>
            <person name="Gilna P."/>
            <person name="Schmutz J."/>
            <person name="Larimer F."/>
            <person name="Land M."/>
            <person name="Kyrpides N.C."/>
            <person name="Mavromatis K."/>
            <person name="Richardson P."/>
            <person name="Rohde M."/>
            <person name="Goker M."/>
            <person name="Klenk H.P."/>
            <person name="Zhang Y."/>
            <person name="Roberts G.P."/>
            <person name="Reslewic S."/>
            <person name="Schwartz D.C."/>
        </authorList>
    </citation>
    <scope>NUCLEOTIDE SEQUENCE [LARGE SCALE GENOMIC DNA]</scope>
    <source>
        <strain evidence="11">ATCC 11170 / ATH 1.1.1 / DSM 467 / LMG 4362 / NCIMB 8255 / S1</strain>
    </source>
</reference>
<keyword evidence="4" id="KW-0597">Phosphoprotein</keyword>
<evidence type="ECO:0000256" key="6">
    <source>
        <dbReference type="ARBA" id="ARBA00023098"/>
    </source>
</evidence>
<keyword evidence="8" id="KW-1133">Transmembrane helix</keyword>
<comment type="cofactor">
    <cofactor evidence="1">
        <name>pantetheine 4'-phosphate</name>
        <dbReference type="ChEBI" id="CHEBI:47942"/>
    </cofactor>
</comment>
<dbReference type="Gene3D" id="3.30.559.30">
    <property type="entry name" value="Nonribosomal peptide synthetase, condensation domain"/>
    <property type="match status" value="1"/>
</dbReference>
<keyword evidence="8" id="KW-0812">Transmembrane</keyword>
<proteinExistence type="inferred from homology"/>
<dbReference type="Gene3D" id="3.30.559.10">
    <property type="entry name" value="Chloramphenicol acetyltransferase-like domain"/>
    <property type="match status" value="1"/>
</dbReference>
<keyword evidence="10" id="KW-0413">Isomerase</keyword>
<evidence type="ECO:0000256" key="1">
    <source>
        <dbReference type="ARBA" id="ARBA00001957"/>
    </source>
</evidence>
<dbReference type="SUPFAM" id="SSF53474">
    <property type="entry name" value="alpha/beta-Hydrolases"/>
    <property type="match status" value="1"/>
</dbReference>
<name>Q2RPP1_RHORT</name>
<evidence type="ECO:0000313" key="10">
    <source>
        <dbReference type="EMBL" id="ABC23904.1"/>
    </source>
</evidence>
<dbReference type="RefSeq" id="WP_011390857.1">
    <property type="nucleotide sequence ID" value="NC_007643.1"/>
</dbReference>
<evidence type="ECO:0000256" key="3">
    <source>
        <dbReference type="ARBA" id="ARBA00022450"/>
    </source>
</evidence>
<dbReference type="GO" id="GO:0071766">
    <property type="term" value="P:Actinobacterium-type cell wall biogenesis"/>
    <property type="evidence" value="ECO:0007669"/>
    <property type="project" value="UniProtKB-ARBA"/>
</dbReference>
<dbReference type="eggNOG" id="COG0318">
    <property type="taxonomic scope" value="Bacteria"/>
</dbReference>
<dbReference type="HOGENOM" id="CLU_234250_0_0_5"/>
<dbReference type="InterPro" id="IPR020802">
    <property type="entry name" value="TesA-like"/>
</dbReference>
<dbReference type="Gene3D" id="3.30.300.30">
    <property type="match status" value="2"/>
</dbReference>
<dbReference type="PROSITE" id="PS00012">
    <property type="entry name" value="PHOSPHOPANTETHEINE"/>
    <property type="match status" value="1"/>
</dbReference>
<dbReference type="InterPro" id="IPR001031">
    <property type="entry name" value="Thioesterase"/>
</dbReference>
<evidence type="ECO:0000256" key="7">
    <source>
        <dbReference type="SAM" id="MobiDB-lite"/>
    </source>
</evidence>